<keyword evidence="2 5" id="KW-0540">Nuclease</keyword>
<dbReference type="NCBIfam" id="TIGR00237">
    <property type="entry name" value="xseA"/>
    <property type="match status" value="1"/>
</dbReference>
<dbReference type="CDD" id="cd04489">
    <property type="entry name" value="ExoVII_LU_OBF"/>
    <property type="match status" value="1"/>
</dbReference>
<comment type="subunit">
    <text evidence="5">Heterooligomer composed of large and small subunits.</text>
</comment>
<keyword evidence="3 5" id="KW-0378">Hydrolase</keyword>
<dbReference type="RefSeq" id="WP_204721037.1">
    <property type="nucleotide sequence ID" value="NZ_JACSNR010000007.1"/>
</dbReference>
<keyword evidence="10" id="KW-1185">Reference proteome</keyword>
<keyword evidence="4 5" id="KW-0269">Exonuclease</keyword>
<dbReference type="EC" id="3.1.11.6" evidence="5"/>
<comment type="catalytic activity">
    <reaction evidence="5 6">
        <text>Exonucleolytic cleavage in either 5'- to 3'- or 3'- to 5'-direction to yield nucleoside 5'-phosphates.</text>
        <dbReference type="EC" id="3.1.11.6"/>
    </reaction>
</comment>
<evidence type="ECO:0000256" key="5">
    <source>
        <dbReference type="HAMAP-Rule" id="MF_00378"/>
    </source>
</evidence>
<proteinExistence type="inferred from homology"/>
<evidence type="ECO:0000256" key="6">
    <source>
        <dbReference type="RuleBase" id="RU004355"/>
    </source>
</evidence>
<dbReference type="GO" id="GO:0008855">
    <property type="term" value="F:exodeoxyribonuclease VII activity"/>
    <property type="evidence" value="ECO:0007669"/>
    <property type="project" value="UniProtKB-EC"/>
</dbReference>
<comment type="similarity">
    <text evidence="5 6">Belongs to the XseA family.</text>
</comment>
<evidence type="ECO:0000256" key="1">
    <source>
        <dbReference type="ARBA" id="ARBA00022490"/>
    </source>
</evidence>
<name>A0ABS2GM44_9FIRM</name>
<keyword evidence="1 5" id="KW-0963">Cytoplasm</keyword>
<comment type="caution">
    <text evidence="9">The sequence shown here is derived from an EMBL/GenBank/DDBJ whole genome shotgun (WGS) entry which is preliminary data.</text>
</comment>
<comment type="subcellular location">
    <subcellularLocation>
        <location evidence="5 6">Cytoplasm</location>
    </subcellularLocation>
</comment>
<gene>
    <name evidence="5 9" type="primary">xseA</name>
    <name evidence="9" type="ORF">H9X81_07630</name>
</gene>
<dbReference type="PANTHER" id="PTHR30008">
    <property type="entry name" value="EXODEOXYRIBONUCLEASE 7 LARGE SUBUNIT"/>
    <property type="match status" value="1"/>
</dbReference>
<organism evidence="9 10">
    <name type="scientific">Hydrogenoanaerobacterium saccharovorans</name>
    <dbReference type="NCBI Taxonomy" id="474960"/>
    <lineage>
        <taxon>Bacteria</taxon>
        <taxon>Bacillati</taxon>
        <taxon>Bacillota</taxon>
        <taxon>Clostridia</taxon>
        <taxon>Eubacteriales</taxon>
        <taxon>Oscillospiraceae</taxon>
        <taxon>Hydrogenoanaerobacterium</taxon>
    </lineage>
</organism>
<protein>
    <recommendedName>
        <fullName evidence="5">Exodeoxyribonuclease 7 large subunit</fullName>
        <ecNumber evidence="5">3.1.11.6</ecNumber>
    </recommendedName>
    <alternativeName>
        <fullName evidence="5">Exodeoxyribonuclease VII large subunit</fullName>
        <shortName evidence="5">Exonuclease VII large subunit</shortName>
    </alternativeName>
</protein>
<evidence type="ECO:0000259" key="8">
    <source>
        <dbReference type="Pfam" id="PF13742"/>
    </source>
</evidence>
<dbReference type="Pfam" id="PF02601">
    <property type="entry name" value="Exonuc_VII_L"/>
    <property type="match status" value="1"/>
</dbReference>
<accession>A0ABS2GM44</accession>
<feature type="domain" description="Exonuclease VII large subunit C-terminal" evidence="7">
    <location>
        <begin position="128"/>
        <end position="347"/>
    </location>
</feature>
<evidence type="ECO:0000256" key="4">
    <source>
        <dbReference type="ARBA" id="ARBA00022839"/>
    </source>
</evidence>
<dbReference type="HAMAP" id="MF_00378">
    <property type="entry name" value="Exonuc_7_L"/>
    <property type="match status" value="1"/>
</dbReference>
<evidence type="ECO:0000313" key="10">
    <source>
        <dbReference type="Proteomes" id="UP000724149"/>
    </source>
</evidence>
<dbReference type="InterPro" id="IPR020579">
    <property type="entry name" value="Exonuc_VII_lsu_C"/>
</dbReference>
<sequence>MIRGRAAVLTVSQLNRFVRSTLEENPRLREVYVQGELSNVVRHYSSGHIYFALKDDAAAVRGVMFRSNAMRLQFEPENGMMVLVRGFVTLYERDGTYQINATDIQPSGIGALQVAYEQLKRRLEAEGLFDSQYKQPIPSNPERIAVITSAGGAALQDVIHVITRRCPSVELTVFPAAVQGKDSVPELLAAFAAVRKLADRFDTVILCRGGGSMEDLMSFNDERVVRAVFACPIPVISAVGHEVDFTLCDFAADLRAPTPSAAAELAVPDTMQLRRQLEQYSAWLRDHAYRMLDSCVGQLERAKSREVIKSPLKFWDMNRQRLEDLIHLLQKLSEDELEPRRRQLAYLSVLMEELSPLKTLGRGYSITYTDRQLLRSVKEAAPGMELKTVLPDGTVISKVVAVNEKETEI</sequence>
<dbReference type="PANTHER" id="PTHR30008:SF0">
    <property type="entry name" value="EXODEOXYRIBONUCLEASE 7 LARGE SUBUNIT"/>
    <property type="match status" value="1"/>
</dbReference>
<evidence type="ECO:0000256" key="3">
    <source>
        <dbReference type="ARBA" id="ARBA00022801"/>
    </source>
</evidence>
<evidence type="ECO:0000256" key="2">
    <source>
        <dbReference type="ARBA" id="ARBA00022722"/>
    </source>
</evidence>
<dbReference type="Pfam" id="PF13742">
    <property type="entry name" value="tRNA_anti_2"/>
    <property type="match status" value="1"/>
</dbReference>
<dbReference type="InterPro" id="IPR003753">
    <property type="entry name" value="Exonuc_VII_L"/>
</dbReference>
<dbReference type="EMBL" id="JACSNR010000007">
    <property type="protein sequence ID" value="MBM6923557.1"/>
    <property type="molecule type" value="Genomic_DNA"/>
</dbReference>
<evidence type="ECO:0000259" key="7">
    <source>
        <dbReference type="Pfam" id="PF02601"/>
    </source>
</evidence>
<feature type="domain" description="OB-fold nucleic acid binding" evidence="8">
    <location>
        <begin position="9"/>
        <end position="105"/>
    </location>
</feature>
<dbReference type="InterPro" id="IPR025824">
    <property type="entry name" value="OB-fold_nuc-bd_dom"/>
</dbReference>
<reference evidence="9 10" key="1">
    <citation type="journal article" date="2021" name="Sci. Rep.">
        <title>The distribution of antibiotic resistance genes in chicken gut microbiota commensals.</title>
        <authorList>
            <person name="Juricova H."/>
            <person name="Matiasovicova J."/>
            <person name="Kubasova T."/>
            <person name="Cejkova D."/>
            <person name="Rychlik I."/>
        </authorList>
    </citation>
    <scope>NUCLEOTIDE SEQUENCE [LARGE SCALE GENOMIC DNA]</scope>
    <source>
        <strain evidence="9 10">An564</strain>
    </source>
</reference>
<comment type="function">
    <text evidence="5">Bidirectionally degrades single-stranded DNA into large acid-insoluble oligonucleotides, which are then degraded further into small acid-soluble oligonucleotides.</text>
</comment>
<dbReference type="Proteomes" id="UP000724149">
    <property type="component" value="Unassembled WGS sequence"/>
</dbReference>
<evidence type="ECO:0000313" key="9">
    <source>
        <dbReference type="EMBL" id="MBM6923557.1"/>
    </source>
</evidence>